<keyword evidence="2" id="KW-0812">Transmembrane</keyword>
<keyword evidence="2" id="KW-0472">Membrane</keyword>
<organism evidence="3 4">
    <name type="scientific">Curtobacterium salicis</name>
    <dbReference type="NCBI Taxonomy" id="1779862"/>
    <lineage>
        <taxon>Bacteria</taxon>
        <taxon>Bacillati</taxon>
        <taxon>Actinomycetota</taxon>
        <taxon>Actinomycetes</taxon>
        <taxon>Micrococcales</taxon>
        <taxon>Microbacteriaceae</taxon>
        <taxon>Curtobacterium</taxon>
    </lineage>
</organism>
<evidence type="ECO:0000256" key="1">
    <source>
        <dbReference type="SAM" id="MobiDB-lite"/>
    </source>
</evidence>
<dbReference type="EMBL" id="JAAOYO010000003">
    <property type="protein sequence ID" value="NII41332.1"/>
    <property type="molecule type" value="Genomic_DNA"/>
</dbReference>
<feature type="region of interest" description="Disordered" evidence="1">
    <location>
        <begin position="1"/>
        <end position="50"/>
    </location>
</feature>
<dbReference type="RefSeq" id="WP_166780392.1">
    <property type="nucleotide sequence ID" value="NZ_JAAOYO010000003.1"/>
</dbReference>
<dbReference type="Proteomes" id="UP001318300">
    <property type="component" value="Unassembled WGS sequence"/>
</dbReference>
<protein>
    <submittedName>
        <fullName evidence="3">Tfp pilus assembly protein PilN</fullName>
    </submittedName>
</protein>
<evidence type="ECO:0000313" key="4">
    <source>
        <dbReference type="Proteomes" id="UP001318300"/>
    </source>
</evidence>
<proteinExistence type="predicted"/>
<sequence>MTSAQNRPMTLPFSKRAGRARSRPTDDATRPVRQDVPKKRPAVSGPPIREPRVNLLPIEVHVDRRERTTARRAWMGVLVALAVVVLATGAAIAHQLDSASSLSAAQEATSSLLAQQQRYSEVRSAEADTKVLQSAQAVGGSTEIDWDSALSGIRGALPEGVSISAMTIDSASPTQAFEQSSVPLQGQRVATLSLTVRTATIPSVPDWNDRLSALPGYADSTIASISLNADTGEYSAVVQVNLDADAYDGKYTKADD</sequence>
<keyword evidence="4" id="KW-1185">Reference proteome</keyword>
<evidence type="ECO:0000256" key="2">
    <source>
        <dbReference type="SAM" id="Phobius"/>
    </source>
</evidence>
<comment type="caution">
    <text evidence="3">The sequence shown here is derived from an EMBL/GenBank/DDBJ whole genome shotgun (WGS) entry which is preliminary data.</text>
</comment>
<keyword evidence="2" id="KW-1133">Transmembrane helix</keyword>
<feature type="transmembrane region" description="Helical" evidence="2">
    <location>
        <begin position="73"/>
        <end position="93"/>
    </location>
</feature>
<accession>A0ABX0T772</accession>
<evidence type="ECO:0000313" key="3">
    <source>
        <dbReference type="EMBL" id="NII41332.1"/>
    </source>
</evidence>
<name>A0ABX0T772_9MICO</name>
<reference evidence="3 4" key="1">
    <citation type="submission" date="2020-03" db="EMBL/GenBank/DDBJ databases">
        <title>Above-ground endophytic microbial communities from plants in different locations in the United States.</title>
        <authorList>
            <person name="Frank C."/>
        </authorList>
    </citation>
    <scope>NUCLEOTIDE SEQUENCE [LARGE SCALE GENOMIC DNA]</scope>
    <source>
        <strain evidence="3 4">WW7</strain>
    </source>
</reference>
<gene>
    <name evidence="3" type="ORF">E9228_001979</name>
</gene>
<feature type="compositionally biased region" description="Basic and acidic residues" evidence="1">
    <location>
        <begin position="23"/>
        <end position="38"/>
    </location>
</feature>